<evidence type="ECO:0000256" key="1">
    <source>
        <dbReference type="ARBA" id="ARBA00022801"/>
    </source>
</evidence>
<dbReference type="Proteomes" id="UP000237921">
    <property type="component" value="Chromosome"/>
</dbReference>
<reference evidence="6" key="2">
    <citation type="submission" date="2017-12" db="EMBL/GenBank/DDBJ databases">
        <title>FDA dAtabase for Regulatory Grade micrObial Sequences (FDA-ARGOS): Supporting development and validation of Infectious Disease Dx tests.</title>
        <authorList>
            <person name="Hoffmann M."/>
            <person name="Allard M."/>
            <person name="Evans P."/>
            <person name="Brown E."/>
            <person name="Tallon L."/>
            <person name="Sadzewicz L."/>
            <person name="Sengamalay N."/>
            <person name="Ott S."/>
            <person name="Godinez A."/>
            <person name="Nagaraj S."/>
            <person name="Vavikolanu K."/>
            <person name="Aluvathingal J."/>
            <person name="Nadendla S."/>
            <person name="Sichtig H."/>
        </authorList>
    </citation>
    <scope>NUCLEOTIDE SEQUENCE [LARGE SCALE GENOMIC DNA]</scope>
    <source>
        <strain evidence="6">FDAARGOS_129</strain>
    </source>
</reference>
<dbReference type="PANTHER" id="PTHR43540:SF1">
    <property type="entry name" value="ISOCHORISMATASE HYDROLASE"/>
    <property type="match status" value="1"/>
</dbReference>
<dbReference type="InterPro" id="IPR050272">
    <property type="entry name" value="Isochorismatase-like_hydrls"/>
</dbReference>
<dbReference type="GO" id="GO:0016787">
    <property type="term" value="F:hydrolase activity"/>
    <property type="evidence" value="ECO:0007669"/>
    <property type="project" value="UniProtKB-KW"/>
</dbReference>
<keyword evidence="1 4" id="KW-0378">Hydrolase</keyword>
<reference evidence="4 5" key="1">
    <citation type="submission" date="2017-05" db="EMBL/GenBank/DDBJ databases">
        <authorList>
            <person name="Kreiswirth B."/>
            <person name="Manca C."/>
            <person name="Chen L."/>
            <person name="Evans S."/>
            <person name="Fowler V."/>
            <person name="Patel R."/>
            <person name="Chambers H."/>
            <person name="Bonomo R."/>
            <person name="Paul V."/>
            <person name="Sankar J."/>
            <person name="Gaind R."/>
            <person name="Ray P."/>
            <person name="Gautam V."/>
            <person name="Biswal M."/>
            <person name="Datta S."/>
            <person name="Walia K."/>
            <person name="Adams M."/>
            <person name="Nelson K."/>
            <person name="Sutton G."/>
            <person name="Fouts D."/>
            <person name="Hujer K."/>
            <person name="Hujer A."/>
        </authorList>
    </citation>
    <scope>NUCLEOTIDE SEQUENCE [LARGE SCALE GENOMIC DNA]</scope>
    <source>
        <strain evidence="4 5">PR324</strain>
    </source>
</reference>
<dbReference type="EMBL" id="NGDO01000057">
    <property type="protein sequence ID" value="OTL95722.1"/>
    <property type="molecule type" value="Genomic_DNA"/>
</dbReference>
<dbReference type="InterPro" id="IPR000868">
    <property type="entry name" value="Isochorismatase-like_dom"/>
</dbReference>
<dbReference type="RefSeq" id="WP_004711510.1">
    <property type="nucleotide sequence ID" value="NZ_BBSR01000005.1"/>
</dbReference>
<accession>A0A333PLW1</accession>
<evidence type="ECO:0000313" key="3">
    <source>
        <dbReference type="EMBL" id="AVF46174.1"/>
    </source>
</evidence>
<dbReference type="Gene3D" id="3.40.50.850">
    <property type="entry name" value="Isochorismatase-like"/>
    <property type="match status" value="1"/>
</dbReference>
<dbReference type="SUPFAM" id="SSF52499">
    <property type="entry name" value="Isochorismatase-like hydrolases"/>
    <property type="match status" value="1"/>
</dbReference>
<accession>A0A1V0YN73</accession>
<evidence type="ECO:0000313" key="4">
    <source>
        <dbReference type="EMBL" id="OTL95722.1"/>
    </source>
</evidence>
<dbReference type="Pfam" id="PF00857">
    <property type="entry name" value="Isochorismatase"/>
    <property type="match status" value="1"/>
</dbReference>
<evidence type="ECO:0000313" key="6">
    <source>
        <dbReference type="Proteomes" id="UP000237921"/>
    </source>
</evidence>
<name>A0A1V0YN73_ACINO</name>
<dbReference type="AlphaFoldDB" id="A0A1V0YN73"/>
<dbReference type="CDD" id="cd01014">
    <property type="entry name" value="nicotinamidase_related"/>
    <property type="match status" value="1"/>
</dbReference>
<dbReference type="Proteomes" id="UP000194767">
    <property type="component" value="Unassembled WGS sequence"/>
</dbReference>
<protein>
    <submittedName>
        <fullName evidence="4">Cysteine hydrolase</fullName>
    </submittedName>
</protein>
<feature type="domain" description="Isochorismatase-like" evidence="2">
    <location>
        <begin position="4"/>
        <end position="145"/>
    </location>
</feature>
<dbReference type="STRING" id="106654.B7L44_01595"/>
<evidence type="ECO:0000313" key="5">
    <source>
        <dbReference type="Proteomes" id="UP000194767"/>
    </source>
</evidence>
<evidence type="ECO:0000259" key="2">
    <source>
        <dbReference type="Pfam" id="PF00857"/>
    </source>
</evidence>
<dbReference type="GeneID" id="92798076"/>
<dbReference type="InterPro" id="IPR036380">
    <property type="entry name" value="Isochorismatase-like_sf"/>
</dbReference>
<proteinExistence type="predicted"/>
<dbReference type="PANTHER" id="PTHR43540">
    <property type="entry name" value="PEROXYUREIDOACRYLATE/UREIDOACRYLATE AMIDOHYDROLASE-RELATED"/>
    <property type="match status" value="1"/>
</dbReference>
<dbReference type="EMBL" id="CP014019">
    <property type="protein sequence ID" value="AVF46174.1"/>
    <property type="molecule type" value="Genomic_DNA"/>
</dbReference>
<organism evidence="4 5">
    <name type="scientific">Acinetobacter nosocomialis</name>
    <dbReference type="NCBI Taxonomy" id="106654"/>
    <lineage>
        <taxon>Bacteria</taxon>
        <taxon>Pseudomonadati</taxon>
        <taxon>Pseudomonadota</taxon>
        <taxon>Gammaproteobacteria</taxon>
        <taxon>Moraxellales</taxon>
        <taxon>Moraxellaceae</taxon>
        <taxon>Acinetobacter</taxon>
        <taxon>Acinetobacter calcoaceticus/baumannii complex</taxon>
    </lineage>
</organism>
<sequence length="180" mass="20176">MKQALLVIDVQNDYFKNGKMELVGPDQALDKIKQLEQYFIEKDLPIIYVQHINPPQASFFQENTDGVLLHPELHVHNDSLVVTKHYPNSFLETNLEELLKAHQIDQLVITGMMTHMCIDSGTRAAKELGYQPILIADATATRDLSYAGKTVKAEDVQIAFLTALSTFANVQNTTDFLASS</sequence>
<gene>
    <name evidence="3" type="ORF">AL533_18370</name>
    <name evidence="4" type="ORF">B9X58_13655</name>
</gene>
<reference evidence="3" key="3">
    <citation type="submission" date="2017-12" db="EMBL/GenBank/DDBJ databases">
        <title>FDA dAtabase for Regulatory Grade micrObial Sequences (FDA-ARGOS): Supporting development and validation of Infectious Disease Dx tests.</title>
        <authorList>
            <person name="Campos J."/>
            <person name="Goldberg B."/>
            <person name="Tallon L."/>
            <person name="Sadzewicz L."/>
            <person name="Sengamalay N."/>
            <person name="Ott S."/>
            <person name="Godinez A."/>
            <person name="Nagaraj S."/>
            <person name="Vavikolanu K."/>
            <person name="Aluvathingal J."/>
            <person name="Nadendla S."/>
            <person name="Nandy P."/>
            <person name="Hobson J."/>
            <person name="Sichtig H."/>
        </authorList>
    </citation>
    <scope>NUCLEOTIDE SEQUENCE</scope>
    <source>
        <strain evidence="3">FDAARGOS_129</strain>
    </source>
</reference>